<dbReference type="InterPro" id="IPR006016">
    <property type="entry name" value="UspA"/>
</dbReference>
<dbReference type="SUPFAM" id="SSF52402">
    <property type="entry name" value="Adenine nucleotide alpha hydrolases-like"/>
    <property type="match status" value="1"/>
</dbReference>
<dbReference type="EMBL" id="CP027033">
    <property type="protein sequence ID" value="AXR83188.1"/>
    <property type="molecule type" value="Genomic_DNA"/>
</dbReference>
<sequence>MEEQPDAQITAVHVIDPSTAVYGEGGIYAYDALIESRREAAKTLLEDAEALAADHGVDLETETVVGQAAREIVEYTDENDVDRIIIGSRGRSGASRVLLGSVAENVARRAPVPVTIVR</sequence>
<gene>
    <name evidence="3" type="ORF">AArcMg_3203</name>
</gene>
<dbReference type="AlphaFoldDB" id="A0A346PUJ3"/>
<dbReference type="PANTHER" id="PTHR46268:SF24">
    <property type="entry name" value="UNIVERSAL STRESS PROTEIN"/>
    <property type="match status" value="1"/>
</dbReference>
<proteinExistence type="inferred from homology"/>
<dbReference type="InterPro" id="IPR014729">
    <property type="entry name" value="Rossmann-like_a/b/a_fold"/>
</dbReference>
<reference evidence="4" key="1">
    <citation type="submission" date="2018-02" db="EMBL/GenBank/DDBJ databases">
        <title>Phenotypic and genomic properties of facultatively anaerobic sulfur-reducing natronoarchaea from hypersaline soda lakes.</title>
        <authorList>
            <person name="Sorokin D.Y."/>
            <person name="Kublanov I.V."/>
            <person name="Roman P."/>
            <person name="Sinninghe Damste J.S."/>
            <person name="Golyshin P.N."/>
            <person name="Rojo D."/>
            <person name="Ciordia S."/>
            <person name="Mena M.D.C."/>
            <person name="Ferrer M."/>
            <person name="Messina E."/>
            <person name="Smedile F."/>
            <person name="La Spada G."/>
            <person name="La Cono V."/>
            <person name="Yakimov M.M."/>
        </authorList>
    </citation>
    <scope>NUCLEOTIDE SEQUENCE [LARGE SCALE GENOMIC DNA]</scope>
    <source>
        <strain evidence="4">AArc-Mg</strain>
    </source>
</reference>
<name>A0A346PUJ3_9EURY</name>
<evidence type="ECO:0000313" key="3">
    <source>
        <dbReference type="EMBL" id="AXR83188.1"/>
    </source>
</evidence>
<evidence type="ECO:0000256" key="1">
    <source>
        <dbReference type="ARBA" id="ARBA00008791"/>
    </source>
</evidence>
<organism evidence="3 4">
    <name type="scientific">Natrarchaeobaculum sulfurireducens</name>
    <dbReference type="NCBI Taxonomy" id="2044521"/>
    <lineage>
        <taxon>Archaea</taxon>
        <taxon>Methanobacteriati</taxon>
        <taxon>Methanobacteriota</taxon>
        <taxon>Stenosarchaea group</taxon>
        <taxon>Halobacteria</taxon>
        <taxon>Halobacteriales</taxon>
        <taxon>Natrialbaceae</taxon>
        <taxon>Natrarchaeobaculum</taxon>
    </lineage>
</organism>
<dbReference type="Pfam" id="PF00582">
    <property type="entry name" value="Usp"/>
    <property type="match status" value="1"/>
</dbReference>
<dbReference type="Proteomes" id="UP000258613">
    <property type="component" value="Chromosome"/>
</dbReference>
<feature type="domain" description="UspA" evidence="2">
    <location>
        <begin position="3"/>
        <end position="118"/>
    </location>
</feature>
<dbReference type="PANTHER" id="PTHR46268">
    <property type="entry name" value="STRESS RESPONSE PROTEIN NHAX"/>
    <property type="match status" value="1"/>
</dbReference>
<protein>
    <submittedName>
        <fullName evidence="3">Universal stress protein</fullName>
    </submittedName>
</protein>
<dbReference type="InterPro" id="IPR006015">
    <property type="entry name" value="Universal_stress_UspA"/>
</dbReference>
<dbReference type="CDD" id="cd00293">
    <property type="entry name" value="USP-like"/>
    <property type="match status" value="1"/>
</dbReference>
<keyword evidence="4" id="KW-1185">Reference proteome</keyword>
<accession>A0A346PUJ3</accession>
<evidence type="ECO:0000259" key="2">
    <source>
        <dbReference type="Pfam" id="PF00582"/>
    </source>
</evidence>
<dbReference type="Gene3D" id="3.40.50.620">
    <property type="entry name" value="HUPs"/>
    <property type="match status" value="1"/>
</dbReference>
<dbReference type="PRINTS" id="PR01438">
    <property type="entry name" value="UNVRSLSTRESS"/>
</dbReference>
<evidence type="ECO:0000313" key="4">
    <source>
        <dbReference type="Proteomes" id="UP000258613"/>
    </source>
</evidence>
<comment type="similarity">
    <text evidence="1">Belongs to the universal stress protein A family.</text>
</comment>
<dbReference type="KEGG" id="nag:AArcMg_3203"/>